<dbReference type="Proteomes" id="UP000521313">
    <property type="component" value="Unassembled WGS sequence"/>
</dbReference>
<evidence type="ECO:0000313" key="2">
    <source>
        <dbReference type="Proteomes" id="UP000521313"/>
    </source>
</evidence>
<organism evidence="1 2">
    <name type="scientific">Faecalicoccus acidiformans</name>
    <dbReference type="NCBI Taxonomy" id="915173"/>
    <lineage>
        <taxon>Bacteria</taxon>
        <taxon>Bacillati</taxon>
        <taxon>Bacillota</taxon>
        <taxon>Erysipelotrichia</taxon>
        <taxon>Erysipelotrichales</taxon>
        <taxon>Erysipelotrichaceae</taxon>
        <taxon>Faecalicoccus</taxon>
    </lineage>
</organism>
<name>A0A7W8CYN3_9FIRM</name>
<evidence type="ECO:0000313" key="1">
    <source>
        <dbReference type="EMBL" id="MBB5184018.1"/>
    </source>
</evidence>
<proteinExistence type="predicted"/>
<reference evidence="1 2" key="1">
    <citation type="submission" date="2020-08" db="EMBL/GenBank/DDBJ databases">
        <title>Genomic Encyclopedia of Type Strains, Phase IV (KMG-IV): sequencing the most valuable type-strain genomes for metagenomic binning, comparative biology and taxonomic classification.</title>
        <authorList>
            <person name="Goeker M."/>
        </authorList>
    </citation>
    <scope>NUCLEOTIDE SEQUENCE [LARGE SCALE GENOMIC DNA]</scope>
    <source>
        <strain evidence="1 2">DSM 26963</strain>
    </source>
</reference>
<gene>
    <name evidence="1" type="ORF">HNQ43_000051</name>
</gene>
<accession>A0A7W8CYN3</accession>
<evidence type="ECO:0008006" key="3">
    <source>
        <dbReference type="Google" id="ProtNLM"/>
    </source>
</evidence>
<comment type="caution">
    <text evidence="1">The sequence shown here is derived from an EMBL/GenBank/DDBJ whole genome shotgun (WGS) entry which is preliminary data.</text>
</comment>
<dbReference type="EMBL" id="JACHHD010000001">
    <property type="protein sequence ID" value="MBB5184018.1"/>
    <property type="molecule type" value="Genomic_DNA"/>
</dbReference>
<dbReference type="AlphaFoldDB" id="A0A7W8CYN3"/>
<dbReference type="RefSeq" id="WP_183373706.1">
    <property type="nucleotide sequence ID" value="NZ_JACHHD010000001.1"/>
</dbReference>
<protein>
    <recommendedName>
        <fullName evidence="3">PD-(D/E)XK endonuclease-like domain-containing protein</fullName>
    </recommendedName>
</protein>
<sequence length="887" mass="103746">MSLAIYTYKDPYRLESEPYWNEIKTCPYFCVSQTLVNGLKYVYKSDFQQGRVTTVQNLIEALYEYWTSTACAVKQHTDIDNIITHNISTLLNGSLQQNMASAFLFNREEVFESLRIMFELNINLQDVVEEKLTPEQKFIVEIYRIISNSGVIADFTIDEKHSIEEIDKSISSAMAKAAEYAGNEIDLSIIQNDRIVIHGVHQFSPIMLRAIEKIAENKKVILLFNYQPQYKNAYQTWIDIYSTFDCPIVEFDGAEFHPNMEYPASFQGNLLADNLGKLINGDIDSLNFGNSFEITEFDNTTEFANYVADIFARAEKTDPTNPMGNMSEQIYAADSSANNILKIYFPEQFGERQFLNYPLGHFFIAVANMWDSAKNELVITDINDIKECLDAGILKENHLGQLPSIFESVAALFEGCTSIDEMTGRIRRVRKNKKHLTDPTKKEYVSHISYYTVTNDDLELLESALQDLDELSAYFYEDFEKRPHNFKEFYKKLKRYLQDDVLIGRDLGEEFSDIIRRVLARLEEVESIDASASFECLKATMSIYLVQETKPGKSANWIVRNFEQIDGDIIRSLAENKNTVYHFACLTDEDIDSVNRSNFPWPLDGDFFEVAQEPVDWKYQAFVRSRKEYKNFKRYALLYGLEFNRAKFKLSYVKRDGDKEREPYYLLKMLGVKRVKHEDKKTGKYLESLPEISVSLKSLGKFDEYDYYRFKICKYRFLLESLIENTTVYRDDFLLLKYLEVLLENQVKEELQGVPISETILIEKLNEAFDELKRYFPYVQNVNRMDAISNIRSRIINGKQKSFPILKNEERKYMMIRELFIHKQLSDPRTFRKNILADKFPDVSEEKLKEVFSEDSLKKNRYSKEPDLWCQYCANREYCAAYYAETN</sequence>